<accession>H3NQZ3</accession>
<sequence>MKKELKGFKFRLLTSFYFIDKLGYESILEKGLEYTRINFLVDRTPNFLEINDETEFIDDLMNIKVNEWNNKGFENLTEDAEHWKLYIYYDDIEIKTGGIGRYPKEFMDILHRKYGLKYSVLDKDVKKRGVIIKHKWDIKRTK</sequence>
<dbReference type="Proteomes" id="UP000004191">
    <property type="component" value="Unassembled WGS sequence"/>
</dbReference>
<proteinExistence type="predicted"/>
<evidence type="ECO:0000313" key="2">
    <source>
        <dbReference type="Proteomes" id="UP000004191"/>
    </source>
</evidence>
<dbReference type="STRING" id="883114.HMPREF9709_01754"/>
<name>H3NQZ3_9FIRM</name>
<dbReference type="HOGENOM" id="CLU_1813134_0_0_9"/>
<comment type="caution">
    <text evidence="1">The sequence shown here is derived from an EMBL/GenBank/DDBJ whole genome shotgun (WGS) entry which is preliminary data.</text>
</comment>
<protein>
    <submittedName>
        <fullName evidence="1">Uncharacterized protein</fullName>
    </submittedName>
</protein>
<evidence type="ECO:0000313" key="1">
    <source>
        <dbReference type="EMBL" id="EHR31941.1"/>
    </source>
</evidence>
<dbReference type="RefSeq" id="WP_005399268.1">
    <property type="nucleotide sequence ID" value="NZ_JH601089.1"/>
</dbReference>
<organism evidence="1 2">
    <name type="scientific">Helcococcus kunzii ATCC 51366</name>
    <dbReference type="NCBI Taxonomy" id="883114"/>
    <lineage>
        <taxon>Bacteria</taxon>
        <taxon>Bacillati</taxon>
        <taxon>Bacillota</taxon>
        <taxon>Tissierellia</taxon>
        <taxon>Tissierellales</taxon>
        <taxon>Peptoniphilaceae</taxon>
        <taxon>Helcococcus</taxon>
    </lineage>
</organism>
<reference evidence="1 2" key="1">
    <citation type="submission" date="2012-01" db="EMBL/GenBank/DDBJ databases">
        <title>The Genome Sequence of Helcococcus kunzii ATCC 51366.</title>
        <authorList>
            <consortium name="The Broad Institute Genome Sequencing Platform"/>
            <person name="Earl A."/>
            <person name="Ward D."/>
            <person name="Feldgarden M."/>
            <person name="Gevers D."/>
            <person name="Huys G."/>
            <person name="Young S.K."/>
            <person name="Zeng Q."/>
            <person name="Gargeya S."/>
            <person name="Fitzgerald M."/>
            <person name="Haas B."/>
            <person name="Abouelleil A."/>
            <person name="Alvarado L."/>
            <person name="Arachchi H.M."/>
            <person name="Berlin A."/>
            <person name="Chapman S.B."/>
            <person name="Gearin G."/>
            <person name="Goldberg J."/>
            <person name="Griggs A."/>
            <person name="Gujja S."/>
            <person name="Hansen M."/>
            <person name="Heiman D."/>
            <person name="Howarth C."/>
            <person name="Larimer J."/>
            <person name="Lui A."/>
            <person name="MacDonald P.J.P."/>
            <person name="McCowen C."/>
            <person name="Montmayeur A."/>
            <person name="Murphy C."/>
            <person name="Neiman D."/>
            <person name="Pearson M."/>
            <person name="Priest M."/>
            <person name="Roberts A."/>
            <person name="Saif S."/>
            <person name="Shea T."/>
            <person name="Sisk P."/>
            <person name="Stolte C."/>
            <person name="Sykes S."/>
            <person name="Wortman J."/>
            <person name="Nusbaum C."/>
            <person name="Birren B."/>
        </authorList>
    </citation>
    <scope>NUCLEOTIDE SEQUENCE [LARGE SCALE GENOMIC DNA]</scope>
    <source>
        <strain evidence="1 2">ATCC 51366</strain>
    </source>
</reference>
<dbReference type="AlphaFoldDB" id="H3NQZ3"/>
<keyword evidence="2" id="KW-1185">Reference proteome</keyword>
<gene>
    <name evidence="1" type="ORF">HMPREF9709_01754</name>
</gene>
<dbReference type="GeneID" id="96999680"/>
<dbReference type="EMBL" id="AGEI01000032">
    <property type="protein sequence ID" value="EHR31941.1"/>
    <property type="molecule type" value="Genomic_DNA"/>
</dbReference>
<dbReference type="OrthoDB" id="4979632at2"/>